<evidence type="ECO:0000256" key="2">
    <source>
        <dbReference type="ARBA" id="ARBA00022448"/>
    </source>
</evidence>
<comment type="caution">
    <text evidence="8">The sequence shown here is derived from an EMBL/GenBank/DDBJ whole genome shotgun (WGS) entry which is preliminary data.</text>
</comment>
<dbReference type="AlphaFoldDB" id="A0AAN9TKK4"/>
<keyword evidence="3 6" id="KW-0732">Signal</keyword>
<gene>
    <name evidence="8" type="ORF">V9T40_011512</name>
</gene>
<comment type="subcellular location">
    <subcellularLocation>
        <location evidence="1">Endoplasmic reticulum</location>
    </subcellularLocation>
</comment>
<evidence type="ECO:0000313" key="8">
    <source>
        <dbReference type="EMBL" id="KAK7574321.1"/>
    </source>
</evidence>
<dbReference type="Pfam" id="PF19444">
    <property type="entry name" value="MTP_lip_bd"/>
    <property type="match status" value="1"/>
</dbReference>
<dbReference type="GO" id="GO:0005548">
    <property type="term" value="F:phospholipid transporter activity"/>
    <property type="evidence" value="ECO:0007669"/>
    <property type="project" value="InterPro"/>
</dbReference>
<reference evidence="8 9" key="1">
    <citation type="submission" date="2024-03" db="EMBL/GenBank/DDBJ databases">
        <title>Adaptation during the transition from Ophiocordyceps entomopathogen to insect associate is accompanied by gene loss and intensified selection.</title>
        <authorList>
            <person name="Ward C.M."/>
            <person name="Onetto C.A."/>
            <person name="Borneman A.R."/>
        </authorList>
    </citation>
    <scope>NUCLEOTIDE SEQUENCE [LARGE SCALE GENOMIC DNA]</scope>
    <source>
        <strain evidence="8">AWRI1</strain>
        <tissue evidence="8">Single Adult Female</tissue>
    </source>
</reference>
<dbReference type="GO" id="GO:0005794">
    <property type="term" value="C:Golgi apparatus"/>
    <property type="evidence" value="ECO:0007669"/>
    <property type="project" value="TreeGrafter"/>
</dbReference>
<organism evidence="8 9">
    <name type="scientific">Parthenolecanium corni</name>
    <dbReference type="NCBI Taxonomy" id="536013"/>
    <lineage>
        <taxon>Eukaryota</taxon>
        <taxon>Metazoa</taxon>
        <taxon>Ecdysozoa</taxon>
        <taxon>Arthropoda</taxon>
        <taxon>Hexapoda</taxon>
        <taxon>Insecta</taxon>
        <taxon>Pterygota</taxon>
        <taxon>Neoptera</taxon>
        <taxon>Paraneoptera</taxon>
        <taxon>Hemiptera</taxon>
        <taxon>Sternorrhyncha</taxon>
        <taxon>Coccoidea</taxon>
        <taxon>Coccidae</taxon>
        <taxon>Parthenolecanium</taxon>
    </lineage>
</organism>
<dbReference type="PANTHER" id="PTHR13024:SF0">
    <property type="entry name" value="MICROSOMAL TRIACYLGLYCEROL TRANSFER PROTEIN"/>
    <property type="match status" value="1"/>
</dbReference>
<sequence length="881" mass="100002">MIVQHILCVLAAVFGTTVSLLRLPESSAEVYTFSSTVSLNELDAAPQTKDLGYKVTGRVHLARLWTNQKDSLDNVYHIRISELKLFLKTTKNGVIEYKEQDDGFRKLKNEPFFVVWKNFRIEKIYLNDEEQTSMRNLKKAIASLFQFRDTHAHIEEMDVCGLCSVTYEVIDKFAIIKRKNNCISHLPVTEHPEKILGAERDIKRKVFYQLDESSKILKVFSSENLNLSLSIRKNVGVSVAAFLELNFNGTETESIHPISSDTADQAVEEVTKKMKMKFSPDALYITEESYKNIEKSLTQIVKSHRDNLKEINLGTYTSAASFLEVLKVVLLSSEEDIIKALKNKKNEPILNQLMDIFGSAQTLAAHKAVLKTFNFVKPKNIDPLERYLWALSLGKKPKAEFVEDLKNILKQKPQNEKLKETIILSLTAIARKLSPEVAADVFSFVKDDLSKCAKEDEFCIASHLRAFKNLKHPKAKSIFLQYAQNGSRLLSVTAMKALYSFPPSEWDSEVMKAAEKIYYQRDRIYDSSARAIAIDIIVDSKPNFETLKHLMKSLQSNTSYETRKYLLQRLQQAASLNETFNEYFRELMISENLNNYGFLAQRGLSSALSKTIYNDHYLNASLFTINEVSKSVLKRSHVSVSLEQNDEKMKVCGLDLFTGGLSSFLWSDEVAGEEDLEEPEDLIAGVELTIQGVSIRPFIFFNGHAQLMGHLWAGTASERTPLQQAIGLLHEHNENLILGTGNIIKFDLRGSSSAELAGKIDFSLWNRNAHINLDSKIGLVIDGSISIDGFFIQNKIYFDVHSEQKTEATANLDFSDEVLFCLKISQMKTEAKANINKIQKNLDTNYSIHRTKRKKLTLPGRTFALNQKNNEMCNQIFKTST</sequence>
<evidence type="ECO:0000256" key="5">
    <source>
        <dbReference type="PROSITE-ProRule" id="PRU00557"/>
    </source>
</evidence>
<dbReference type="InterPro" id="IPR045811">
    <property type="entry name" value="MTP_lip-bd"/>
</dbReference>
<protein>
    <recommendedName>
        <fullName evidence="7">Vitellogenin domain-containing protein</fullName>
    </recommendedName>
</protein>
<dbReference type="InterPro" id="IPR011030">
    <property type="entry name" value="Lipovitellin_superhlx_dom"/>
</dbReference>
<dbReference type="InterPro" id="IPR001747">
    <property type="entry name" value="Vitellogenin_N"/>
</dbReference>
<evidence type="ECO:0000256" key="1">
    <source>
        <dbReference type="ARBA" id="ARBA00004240"/>
    </source>
</evidence>
<evidence type="ECO:0000256" key="4">
    <source>
        <dbReference type="ARBA" id="ARBA00022824"/>
    </source>
</evidence>
<dbReference type="GO" id="GO:0008289">
    <property type="term" value="F:lipid binding"/>
    <property type="evidence" value="ECO:0007669"/>
    <property type="project" value="InterPro"/>
</dbReference>
<dbReference type="InterPro" id="IPR015816">
    <property type="entry name" value="Vitellinogen_b-sht_N"/>
</dbReference>
<dbReference type="Gene3D" id="2.30.230.10">
    <property type="entry name" value="Lipovitellin, beta-sheet shell regions, chain A"/>
    <property type="match status" value="1"/>
</dbReference>
<dbReference type="Gene3D" id="1.25.10.20">
    <property type="entry name" value="Vitellinogen, superhelical"/>
    <property type="match status" value="1"/>
</dbReference>
<feature type="domain" description="Vitellogenin" evidence="7">
    <location>
        <begin position="23"/>
        <end position="651"/>
    </location>
</feature>
<keyword evidence="2" id="KW-0813">Transport</keyword>
<evidence type="ECO:0000259" key="7">
    <source>
        <dbReference type="PROSITE" id="PS51211"/>
    </source>
</evidence>
<evidence type="ECO:0000313" key="9">
    <source>
        <dbReference type="Proteomes" id="UP001367676"/>
    </source>
</evidence>
<keyword evidence="9" id="KW-1185">Reference proteome</keyword>
<dbReference type="Proteomes" id="UP001367676">
    <property type="component" value="Unassembled WGS sequence"/>
</dbReference>
<feature type="signal peptide" evidence="6">
    <location>
        <begin position="1"/>
        <end position="19"/>
    </location>
</feature>
<dbReference type="GO" id="GO:0016323">
    <property type="term" value="C:basolateral plasma membrane"/>
    <property type="evidence" value="ECO:0007669"/>
    <property type="project" value="TreeGrafter"/>
</dbReference>
<dbReference type="PROSITE" id="PS51211">
    <property type="entry name" value="VITELLOGENIN"/>
    <property type="match status" value="1"/>
</dbReference>
<dbReference type="InterPro" id="IPR039988">
    <property type="entry name" value="MTTP"/>
</dbReference>
<dbReference type="Pfam" id="PF01347">
    <property type="entry name" value="Vitellogenin_N"/>
    <property type="match status" value="1"/>
</dbReference>
<dbReference type="SMART" id="SM00638">
    <property type="entry name" value="LPD_N"/>
    <property type="match status" value="1"/>
</dbReference>
<dbReference type="GO" id="GO:0042157">
    <property type="term" value="P:lipoprotein metabolic process"/>
    <property type="evidence" value="ECO:0007669"/>
    <property type="project" value="TreeGrafter"/>
</dbReference>
<comment type="caution">
    <text evidence="5">Lacks conserved residue(s) required for the propagation of feature annotation.</text>
</comment>
<evidence type="ECO:0000256" key="6">
    <source>
        <dbReference type="SAM" id="SignalP"/>
    </source>
</evidence>
<name>A0AAN9TKK4_9HEMI</name>
<dbReference type="SUPFAM" id="SSF48431">
    <property type="entry name" value="Lipovitellin-phosvitin complex, superhelical domain"/>
    <property type="match status" value="1"/>
</dbReference>
<dbReference type="PANTHER" id="PTHR13024">
    <property type="entry name" value="MICROSOMAL TRIGLYCERIDE TRANSFER PROTEIN, LARGE SUBUNIT"/>
    <property type="match status" value="1"/>
</dbReference>
<evidence type="ECO:0000256" key="3">
    <source>
        <dbReference type="ARBA" id="ARBA00022729"/>
    </source>
</evidence>
<dbReference type="SUPFAM" id="SSF56968">
    <property type="entry name" value="Lipovitellin-phosvitin complex, beta-sheet shell regions"/>
    <property type="match status" value="1"/>
</dbReference>
<proteinExistence type="predicted"/>
<accession>A0AAN9TKK4</accession>
<keyword evidence="4" id="KW-0256">Endoplasmic reticulum</keyword>
<dbReference type="EMBL" id="JBBCAQ010000037">
    <property type="protein sequence ID" value="KAK7574321.1"/>
    <property type="molecule type" value="Genomic_DNA"/>
</dbReference>
<dbReference type="GO" id="GO:0005783">
    <property type="term" value="C:endoplasmic reticulum"/>
    <property type="evidence" value="ECO:0007669"/>
    <property type="project" value="UniProtKB-SubCell"/>
</dbReference>
<dbReference type="InterPro" id="IPR015819">
    <property type="entry name" value="Lipid_transp_b-sht_shell"/>
</dbReference>
<feature type="chain" id="PRO_5043055658" description="Vitellogenin domain-containing protein" evidence="6">
    <location>
        <begin position="20"/>
        <end position="881"/>
    </location>
</feature>